<evidence type="ECO:0000313" key="1">
    <source>
        <dbReference type="EMBL" id="KAB2814745.1"/>
    </source>
</evidence>
<dbReference type="AlphaFoldDB" id="A0A6N6RMG3"/>
<comment type="caution">
    <text evidence="1">The sequence shown here is derived from an EMBL/GenBank/DDBJ whole genome shotgun (WGS) entry which is preliminary data.</text>
</comment>
<evidence type="ECO:0000313" key="2">
    <source>
        <dbReference type="Proteomes" id="UP000468650"/>
    </source>
</evidence>
<protein>
    <submittedName>
        <fullName evidence="1">DUF1697 domain-containing protein</fullName>
    </submittedName>
</protein>
<dbReference type="RefSeq" id="WP_151666323.1">
    <property type="nucleotide sequence ID" value="NZ_WBVO01000001.1"/>
</dbReference>
<dbReference type="PANTHER" id="PTHR36439">
    <property type="entry name" value="BLL4334 PROTEIN"/>
    <property type="match status" value="1"/>
</dbReference>
<proteinExistence type="predicted"/>
<dbReference type="PIRSF" id="PIRSF008502">
    <property type="entry name" value="UCP008502"/>
    <property type="match status" value="1"/>
</dbReference>
<dbReference type="SUPFAM" id="SSF160379">
    <property type="entry name" value="SP0830-like"/>
    <property type="match status" value="1"/>
</dbReference>
<name>A0A6N6RMG3_9FLAO</name>
<reference evidence="1 2" key="1">
    <citation type="submission" date="2019-09" db="EMBL/GenBank/DDBJ databases">
        <title>Genomes of family Cryomorphaceae.</title>
        <authorList>
            <person name="Bowman J.P."/>
        </authorList>
    </citation>
    <scope>NUCLEOTIDE SEQUENCE [LARGE SCALE GENOMIC DNA]</scope>
    <source>
        <strain evidence="1 2">LMG 25704</strain>
    </source>
</reference>
<dbReference type="InterPro" id="IPR012545">
    <property type="entry name" value="DUF1697"/>
</dbReference>
<keyword evidence="2" id="KW-1185">Reference proteome</keyword>
<dbReference type="Pfam" id="PF08002">
    <property type="entry name" value="DUF1697"/>
    <property type="match status" value="1"/>
</dbReference>
<sequence length="172" mass="19562">MKIHLLRGINVGGHKKIPMVQLRECYERLGLKNVKTYIQSGNVVFDGDVTNEALEKSITEVTGFEVPGMLFEADEWLELVEKAPSIYEEAGTEIKKYITLTQHQPTDAQVKVVTEKLTEEETLTHHGRALYLHYPSELKKPFFTNTAVEKALGQRCTTRNWNTLVALKKMVS</sequence>
<accession>A0A6N6RMG3</accession>
<dbReference type="EMBL" id="WBVO01000001">
    <property type="protein sequence ID" value="KAB2814745.1"/>
    <property type="molecule type" value="Genomic_DNA"/>
</dbReference>
<dbReference type="Gene3D" id="3.30.70.1280">
    <property type="entry name" value="SP0830-like domains"/>
    <property type="match status" value="1"/>
</dbReference>
<dbReference type="Proteomes" id="UP000468650">
    <property type="component" value="Unassembled WGS sequence"/>
</dbReference>
<gene>
    <name evidence="1" type="ORF">F8C67_03090</name>
</gene>
<organism evidence="1 2">
    <name type="scientific">Phaeocystidibacter luteus</name>
    <dbReference type="NCBI Taxonomy" id="911197"/>
    <lineage>
        <taxon>Bacteria</taxon>
        <taxon>Pseudomonadati</taxon>
        <taxon>Bacteroidota</taxon>
        <taxon>Flavobacteriia</taxon>
        <taxon>Flavobacteriales</taxon>
        <taxon>Phaeocystidibacteraceae</taxon>
        <taxon>Phaeocystidibacter</taxon>
    </lineage>
</organism>
<dbReference type="PANTHER" id="PTHR36439:SF1">
    <property type="entry name" value="DUF1697 DOMAIN-CONTAINING PROTEIN"/>
    <property type="match status" value="1"/>
</dbReference>
<dbReference type="OrthoDB" id="9806494at2"/>